<keyword evidence="3" id="KW-0143">Chaperone</keyword>
<dbReference type="SFLD" id="SFLDG01065">
    <property type="entry name" value="anaerobic_coproporphyrinogen-I"/>
    <property type="match status" value="1"/>
</dbReference>
<dbReference type="STRING" id="870242.cpu_05480"/>
<dbReference type="InterPro" id="IPR058240">
    <property type="entry name" value="rSAM_sf"/>
</dbReference>
<dbReference type="GO" id="GO:0006779">
    <property type="term" value="P:porphyrin-containing compound biosynthetic process"/>
    <property type="evidence" value="ECO:0007669"/>
    <property type="project" value="InterPro"/>
</dbReference>
<dbReference type="Pfam" id="PF04055">
    <property type="entry name" value="Radical_SAM"/>
    <property type="match status" value="1"/>
</dbReference>
<evidence type="ECO:0000256" key="2">
    <source>
        <dbReference type="ARBA" id="ARBA00017228"/>
    </source>
</evidence>
<keyword evidence="3" id="KW-0408">Iron</keyword>
<evidence type="ECO:0000256" key="3">
    <source>
        <dbReference type="RuleBase" id="RU364116"/>
    </source>
</evidence>
<sequence>MIRTNKARALYIHLPFCLKKCNYCAFTSFPGATGEEVFSYLNLLAEELKQREHLLKKPKTIYVGGGTPTYLLPQALEKLGEILASFITEELLEFTFEANPGIINKEKIRVLKEMGVNRISLGAQSFNDAVLRKMGRAHTAIQLIEAYNLLREEGFNNINLDLITGYPGDSRKSFLASLMTAINLKPEHLSLYDLKVEENTRLYEEVLAGKVILPVEDEVAQSWEEAIILLEQNGYERYEIANFAKNQNYSRHNLTYWENQPYLGLGLSAHSKVGFLRFWNPDNLKDYQYMLKTGKFFDFEKLTLEEDAKEEIILKLRLKAGLNLKEFREKYHWDFLEQYGEKVQNFVNLGLMALEGERLFLTRKGSFVANTLLIEFI</sequence>
<keyword evidence="3" id="KW-0004">4Fe-4S</keyword>
<dbReference type="Gene3D" id="3.80.30.20">
    <property type="entry name" value="tm_1862 like domain"/>
    <property type="match status" value="1"/>
</dbReference>
<dbReference type="NCBIfam" id="TIGR00539">
    <property type="entry name" value="hemN_rel"/>
    <property type="match status" value="1"/>
</dbReference>
<keyword evidence="3" id="KW-0479">Metal-binding</keyword>
<dbReference type="SFLD" id="SFLDF00288">
    <property type="entry name" value="HemN-like__clustered_with_nucl"/>
    <property type="match status" value="1"/>
</dbReference>
<dbReference type="GO" id="GO:0005737">
    <property type="term" value="C:cytoplasm"/>
    <property type="evidence" value="ECO:0007669"/>
    <property type="project" value="UniProtKB-SubCell"/>
</dbReference>
<keyword evidence="3" id="KW-0949">S-adenosyl-L-methionine</keyword>
<gene>
    <name evidence="5" type="ORF">cpu_05480</name>
</gene>
<dbReference type="EMBL" id="BDJK01000008">
    <property type="protein sequence ID" value="GAV22038.1"/>
    <property type="molecule type" value="Genomic_DNA"/>
</dbReference>
<comment type="caution">
    <text evidence="5">The sequence shown here is derived from an EMBL/GenBank/DDBJ whole genome shotgun (WGS) entry which is preliminary data.</text>
</comment>
<dbReference type="InterPro" id="IPR010723">
    <property type="entry name" value="HemN_C"/>
</dbReference>
<dbReference type="SUPFAM" id="SSF102114">
    <property type="entry name" value="Radical SAM enzymes"/>
    <property type="match status" value="1"/>
</dbReference>
<evidence type="ECO:0000313" key="6">
    <source>
        <dbReference type="Proteomes" id="UP000187485"/>
    </source>
</evidence>
<dbReference type="PANTHER" id="PTHR13932">
    <property type="entry name" value="COPROPORPHYRINIGEN III OXIDASE"/>
    <property type="match status" value="1"/>
</dbReference>
<dbReference type="SFLD" id="SFLDS00029">
    <property type="entry name" value="Radical_SAM"/>
    <property type="match status" value="1"/>
</dbReference>
<dbReference type="PANTHER" id="PTHR13932:SF5">
    <property type="entry name" value="RADICAL S-ADENOSYL METHIONINE DOMAIN-CONTAINING PROTEIN 1, MITOCHONDRIAL"/>
    <property type="match status" value="1"/>
</dbReference>
<reference evidence="6" key="1">
    <citation type="submission" date="2016-12" db="EMBL/GenBank/DDBJ databases">
        <title>Draft Genome Sequences od Carboxydothermus pertinax and islandicus, Hydrogenogenic Carboxydotrophic Bacteria.</title>
        <authorList>
            <person name="Fukuyama Y."/>
            <person name="Ohmae K."/>
            <person name="Yoneda Y."/>
            <person name="Yoshida T."/>
            <person name="Sako Y."/>
        </authorList>
    </citation>
    <scope>NUCLEOTIDE SEQUENCE [LARGE SCALE GENOMIC DNA]</scope>
    <source>
        <strain evidence="6">Ug1</strain>
    </source>
</reference>
<dbReference type="OrthoDB" id="9808022at2"/>
<proteinExistence type="inferred from homology"/>
<protein>
    <recommendedName>
        <fullName evidence="2 3">Heme chaperone HemW</fullName>
    </recommendedName>
</protein>
<keyword evidence="3" id="KW-0349">Heme</keyword>
<dbReference type="GO" id="GO:0004109">
    <property type="term" value="F:coproporphyrinogen oxidase activity"/>
    <property type="evidence" value="ECO:0007669"/>
    <property type="project" value="InterPro"/>
</dbReference>
<feature type="domain" description="Radical SAM core" evidence="4">
    <location>
        <begin position="2"/>
        <end position="236"/>
    </location>
</feature>
<organism evidence="5 6">
    <name type="scientific">Carboxydothermus pertinax</name>
    <dbReference type="NCBI Taxonomy" id="870242"/>
    <lineage>
        <taxon>Bacteria</taxon>
        <taxon>Bacillati</taxon>
        <taxon>Bacillota</taxon>
        <taxon>Clostridia</taxon>
        <taxon>Thermoanaerobacterales</taxon>
        <taxon>Thermoanaerobacteraceae</taxon>
        <taxon>Carboxydothermus</taxon>
    </lineage>
</organism>
<dbReference type="RefSeq" id="WP_075858481.1">
    <property type="nucleotide sequence ID" value="NZ_BDJK01000008.1"/>
</dbReference>
<dbReference type="AlphaFoldDB" id="A0A1L8CSZ0"/>
<dbReference type="InterPro" id="IPR034505">
    <property type="entry name" value="Coproporphyrinogen-III_oxidase"/>
</dbReference>
<dbReference type="Pfam" id="PF06969">
    <property type="entry name" value="HemN_C"/>
    <property type="match status" value="1"/>
</dbReference>
<dbReference type="SMART" id="SM00729">
    <property type="entry name" value="Elp3"/>
    <property type="match status" value="1"/>
</dbReference>
<keyword evidence="6" id="KW-1185">Reference proteome</keyword>
<dbReference type="GO" id="GO:0046872">
    <property type="term" value="F:metal ion binding"/>
    <property type="evidence" value="ECO:0007669"/>
    <property type="project" value="UniProtKB-UniRule"/>
</dbReference>
<comment type="function">
    <text evidence="3">Probably acts as a heme chaperone, transferring heme to an unknown acceptor. Binds one molecule of heme per monomer, possibly covalently. Binds 1 [4Fe-4S] cluster. The cluster is coordinated with 3 cysteines and an exchangeable S-adenosyl-L-methionine.</text>
</comment>
<keyword evidence="3" id="KW-0963">Cytoplasm</keyword>
<evidence type="ECO:0000256" key="1">
    <source>
        <dbReference type="ARBA" id="ARBA00006100"/>
    </source>
</evidence>
<dbReference type="Proteomes" id="UP000187485">
    <property type="component" value="Unassembled WGS sequence"/>
</dbReference>
<evidence type="ECO:0000259" key="4">
    <source>
        <dbReference type="PROSITE" id="PS51918"/>
    </source>
</evidence>
<dbReference type="InterPro" id="IPR023404">
    <property type="entry name" value="rSAM_horseshoe"/>
</dbReference>
<comment type="subcellular location">
    <subcellularLocation>
        <location evidence="3">Cytoplasm</location>
    </subcellularLocation>
</comment>
<dbReference type="PROSITE" id="PS51918">
    <property type="entry name" value="RADICAL_SAM"/>
    <property type="match status" value="1"/>
</dbReference>
<evidence type="ECO:0000313" key="5">
    <source>
        <dbReference type="EMBL" id="GAV22038.1"/>
    </source>
</evidence>
<dbReference type="GO" id="GO:0051539">
    <property type="term" value="F:4 iron, 4 sulfur cluster binding"/>
    <property type="evidence" value="ECO:0007669"/>
    <property type="project" value="UniProtKB-UniRule"/>
</dbReference>
<dbReference type="InterPro" id="IPR006638">
    <property type="entry name" value="Elp3/MiaA/NifB-like_rSAM"/>
</dbReference>
<dbReference type="SFLD" id="SFLDG01082">
    <property type="entry name" value="B12-binding_domain_containing"/>
    <property type="match status" value="1"/>
</dbReference>
<dbReference type="InterPro" id="IPR004559">
    <property type="entry name" value="HemW-like"/>
</dbReference>
<keyword evidence="3" id="KW-0411">Iron-sulfur</keyword>
<comment type="similarity">
    <text evidence="1">Belongs to the anaerobic coproporphyrinogen-III oxidase family. HemW subfamily.</text>
</comment>
<dbReference type="SFLD" id="SFLDF00562">
    <property type="entry name" value="HemN-like__clustered_with_heat"/>
    <property type="match status" value="1"/>
</dbReference>
<accession>A0A1L8CSZ0</accession>
<name>A0A1L8CSZ0_9THEO</name>
<dbReference type="InterPro" id="IPR007197">
    <property type="entry name" value="rSAM"/>
</dbReference>